<keyword evidence="6 10" id="KW-0812">Transmembrane</keyword>
<comment type="caution">
    <text evidence="13">The sequence shown here is derived from an EMBL/GenBank/DDBJ whole genome shotgun (WGS) entry which is preliminary data.</text>
</comment>
<dbReference type="SMART" id="SM00387">
    <property type="entry name" value="HATPase_c"/>
    <property type="match status" value="1"/>
</dbReference>
<evidence type="ECO:0000256" key="10">
    <source>
        <dbReference type="SAM" id="Phobius"/>
    </source>
</evidence>
<dbReference type="InterPro" id="IPR036890">
    <property type="entry name" value="HATPase_C_sf"/>
</dbReference>
<evidence type="ECO:0000256" key="7">
    <source>
        <dbReference type="ARBA" id="ARBA00022777"/>
    </source>
</evidence>
<dbReference type="EC" id="2.7.13.3" evidence="3"/>
<dbReference type="SUPFAM" id="SSF55874">
    <property type="entry name" value="ATPase domain of HSP90 chaperone/DNA topoisomerase II/histidine kinase"/>
    <property type="match status" value="1"/>
</dbReference>
<comment type="subcellular location">
    <subcellularLocation>
        <location evidence="2">Membrane</location>
    </subcellularLocation>
</comment>
<evidence type="ECO:0000259" key="11">
    <source>
        <dbReference type="PROSITE" id="PS50109"/>
    </source>
</evidence>
<dbReference type="GO" id="GO:0016020">
    <property type="term" value="C:membrane"/>
    <property type="evidence" value="ECO:0007669"/>
    <property type="project" value="UniProtKB-SubCell"/>
</dbReference>
<sequence>MRLRRQLILVSLLTLSLPWAGCQYIREMEGALRQGQSVALLATATAVAAHIANDTGLTGTLREATPAAATPVYLHPLPGAAIVDGYDDDWRHQPIAEQTLTAANGFSARYRAGVFNGGVYLFLQVSDPRLTYHNPGRARLASGDHLQLHLGPDRVYVLRTSAPGRLTGRYLNASGHVRQEHRVRGAWREKIGGYQAELHFPLALADGVLGLTIVDQDEGEQPRQLSNFADRSTPPRLVRRRTDLTETVSVFAAGGLRLAVTTGDAWLVAQSGELEQPAADAAADRQHGFATWLYRLALGRTDLPELDDPARSGQFVTAEVKQALAGQPQALWYQDEHRRVGRAAVPIVDGAGGTLGSVVAEQSTDNMLALTNTAFNRLLLYSLIATGVAGLGLLAYASWLSFRIRRLSRAADTAIGEDGKIRGTFPDSNAGDEVGDLTRSYGQLLGRLAEYTDYLKSLSSKLSHELRTPLAVVRTSLDNLEHESLPAPAETFAGRAREGAGRLSAILTAMSAASRVEQSIESSELETFDLKQLLEAVVSAYADVYPRQRFTWHASPDSADFSLRGAPELLVQMLDKLVDNAADFCPPQGVISFTLEHRRGQLRLAVDNDGPPLPDQMQGQLFDSLVSIREPAAHKEGEQPAHLGLGLHIVRLIVDFHRGQVGAYNRPGGGGVVFEIHLPAAADN</sequence>
<dbReference type="InterPro" id="IPR003660">
    <property type="entry name" value="HAMP_dom"/>
</dbReference>
<feature type="domain" description="HAMP" evidence="12">
    <location>
        <begin position="398"/>
        <end position="453"/>
    </location>
</feature>
<dbReference type="Proteomes" id="UP000319732">
    <property type="component" value="Unassembled WGS sequence"/>
</dbReference>
<dbReference type="AlphaFoldDB" id="A0A545T1P7"/>
<comment type="catalytic activity">
    <reaction evidence="1">
        <text>ATP + protein L-histidine = ADP + protein N-phospho-L-histidine.</text>
        <dbReference type="EC" id="2.7.13.3"/>
    </reaction>
</comment>
<dbReference type="PROSITE" id="PS50109">
    <property type="entry name" value="HIS_KIN"/>
    <property type="match status" value="1"/>
</dbReference>
<evidence type="ECO:0000256" key="2">
    <source>
        <dbReference type="ARBA" id="ARBA00004370"/>
    </source>
</evidence>
<dbReference type="EMBL" id="VHSG01000022">
    <property type="protein sequence ID" value="TQV71138.1"/>
    <property type="molecule type" value="Genomic_DNA"/>
</dbReference>
<keyword evidence="8 10" id="KW-1133">Transmembrane helix</keyword>
<dbReference type="PANTHER" id="PTHR45436:SF5">
    <property type="entry name" value="SENSOR HISTIDINE KINASE TRCS"/>
    <property type="match status" value="1"/>
</dbReference>
<evidence type="ECO:0000259" key="12">
    <source>
        <dbReference type="PROSITE" id="PS50885"/>
    </source>
</evidence>
<dbReference type="InterPro" id="IPR003594">
    <property type="entry name" value="HATPase_dom"/>
</dbReference>
<dbReference type="GO" id="GO:0000155">
    <property type="term" value="F:phosphorelay sensor kinase activity"/>
    <property type="evidence" value="ECO:0007669"/>
    <property type="project" value="InterPro"/>
</dbReference>
<dbReference type="Gene3D" id="3.30.565.10">
    <property type="entry name" value="Histidine kinase-like ATPase, C-terminal domain"/>
    <property type="match status" value="1"/>
</dbReference>
<dbReference type="Pfam" id="PF00512">
    <property type="entry name" value="HisKA"/>
    <property type="match status" value="1"/>
</dbReference>
<evidence type="ECO:0000256" key="5">
    <source>
        <dbReference type="ARBA" id="ARBA00022679"/>
    </source>
</evidence>
<name>A0A545T1P7_9GAMM</name>
<dbReference type="InterPro" id="IPR005467">
    <property type="entry name" value="His_kinase_dom"/>
</dbReference>
<dbReference type="Gene3D" id="6.10.340.10">
    <property type="match status" value="1"/>
</dbReference>
<evidence type="ECO:0000313" key="13">
    <source>
        <dbReference type="EMBL" id="TQV71138.1"/>
    </source>
</evidence>
<reference evidence="13 14" key="1">
    <citation type="submission" date="2019-06" db="EMBL/GenBank/DDBJ databases">
        <title>Whole genome sequence for Cellvibrionaceae sp. R142.</title>
        <authorList>
            <person name="Wang G."/>
        </authorList>
    </citation>
    <scope>NUCLEOTIDE SEQUENCE [LARGE SCALE GENOMIC DNA]</scope>
    <source>
        <strain evidence="13 14">R142</strain>
    </source>
</reference>
<keyword evidence="9" id="KW-0902">Two-component regulatory system</keyword>
<feature type="transmembrane region" description="Helical" evidence="10">
    <location>
        <begin position="378"/>
        <end position="399"/>
    </location>
</feature>
<evidence type="ECO:0000256" key="6">
    <source>
        <dbReference type="ARBA" id="ARBA00022692"/>
    </source>
</evidence>
<keyword evidence="10" id="KW-0472">Membrane</keyword>
<keyword evidence="7 13" id="KW-0418">Kinase</keyword>
<dbReference type="InterPro" id="IPR036097">
    <property type="entry name" value="HisK_dim/P_sf"/>
</dbReference>
<keyword evidence="5" id="KW-0808">Transferase</keyword>
<evidence type="ECO:0000256" key="3">
    <source>
        <dbReference type="ARBA" id="ARBA00012438"/>
    </source>
</evidence>
<evidence type="ECO:0000256" key="9">
    <source>
        <dbReference type="ARBA" id="ARBA00023012"/>
    </source>
</evidence>
<dbReference type="InterPro" id="IPR050428">
    <property type="entry name" value="TCS_sensor_his_kinase"/>
</dbReference>
<gene>
    <name evidence="13" type="ORF">FKG94_19820</name>
</gene>
<keyword evidence="4" id="KW-0597">Phosphoprotein</keyword>
<dbReference type="PROSITE" id="PS50885">
    <property type="entry name" value="HAMP"/>
    <property type="match status" value="1"/>
</dbReference>
<protein>
    <recommendedName>
        <fullName evidence="3">histidine kinase</fullName>
        <ecNumber evidence="3">2.7.13.3</ecNumber>
    </recommendedName>
</protein>
<feature type="domain" description="Histidine kinase" evidence="11">
    <location>
        <begin position="461"/>
        <end position="682"/>
    </location>
</feature>
<dbReference type="Gene3D" id="1.10.287.130">
    <property type="match status" value="1"/>
</dbReference>
<dbReference type="Pfam" id="PF02518">
    <property type="entry name" value="HATPase_c"/>
    <property type="match status" value="1"/>
</dbReference>
<dbReference type="PANTHER" id="PTHR45436">
    <property type="entry name" value="SENSOR HISTIDINE KINASE YKOH"/>
    <property type="match status" value="1"/>
</dbReference>
<dbReference type="InterPro" id="IPR003661">
    <property type="entry name" value="HisK_dim/P_dom"/>
</dbReference>
<dbReference type="SUPFAM" id="SSF47384">
    <property type="entry name" value="Homodimeric domain of signal transducing histidine kinase"/>
    <property type="match status" value="1"/>
</dbReference>
<dbReference type="CDD" id="cd00082">
    <property type="entry name" value="HisKA"/>
    <property type="match status" value="1"/>
</dbReference>
<evidence type="ECO:0000256" key="1">
    <source>
        <dbReference type="ARBA" id="ARBA00000085"/>
    </source>
</evidence>
<organism evidence="13 14">
    <name type="scientific">Exilibacterium tricleocarpae</name>
    <dbReference type="NCBI Taxonomy" id="2591008"/>
    <lineage>
        <taxon>Bacteria</taxon>
        <taxon>Pseudomonadati</taxon>
        <taxon>Pseudomonadota</taxon>
        <taxon>Gammaproteobacteria</taxon>
        <taxon>Cellvibrionales</taxon>
        <taxon>Cellvibrionaceae</taxon>
        <taxon>Exilibacterium</taxon>
    </lineage>
</organism>
<evidence type="ECO:0000256" key="4">
    <source>
        <dbReference type="ARBA" id="ARBA00022553"/>
    </source>
</evidence>
<dbReference type="Gene3D" id="2.60.40.1190">
    <property type="match status" value="1"/>
</dbReference>
<dbReference type="RefSeq" id="WP_142928680.1">
    <property type="nucleotide sequence ID" value="NZ_ML660100.1"/>
</dbReference>
<proteinExistence type="predicted"/>
<evidence type="ECO:0000313" key="14">
    <source>
        <dbReference type="Proteomes" id="UP000319732"/>
    </source>
</evidence>
<dbReference type="OrthoDB" id="6735159at2"/>
<dbReference type="SMART" id="SM00388">
    <property type="entry name" value="HisKA"/>
    <property type="match status" value="1"/>
</dbReference>
<keyword evidence="14" id="KW-1185">Reference proteome</keyword>
<accession>A0A545T1P7</accession>
<evidence type="ECO:0000256" key="8">
    <source>
        <dbReference type="ARBA" id="ARBA00022989"/>
    </source>
</evidence>